<dbReference type="InterPro" id="IPR036322">
    <property type="entry name" value="WD40_repeat_dom_sf"/>
</dbReference>
<feature type="repeat" description="WD" evidence="4">
    <location>
        <begin position="127"/>
        <end position="169"/>
    </location>
</feature>
<gene>
    <name evidence="8" type="ORF">V9T40_001571</name>
</gene>
<proteinExistence type="inferred from homology"/>
<organism evidence="8 9">
    <name type="scientific">Parthenolecanium corni</name>
    <dbReference type="NCBI Taxonomy" id="536013"/>
    <lineage>
        <taxon>Eukaryota</taxon>
        <taxon>Metazoa</taxon>
        <taxon>Ecdysozoa</taxon>
        <taxon>Arthropoda</taxon>
        <taxon>Hexapoda</taxon>
        <taxon>Insecta</taxon>
        <taxon>Pterygota</taxon>
        <taxon>Neoptera</taxon>
        <taxon>Paraneoptera</taxon>
        <taxon>Hemiptera</taxon>
        <taxon>Sternorrhyncha</taxon>
        <taxon>Coccoidea</taxon>
        <taxon>Coccidae</taxon>
        <taxon>Parthenolecanium</taxon>
    </lineage>
</organism>
<dbReference type="SUPFAM" id="SSF50978">
    <property type="entry name" value="WD40 repeat-like"/>
    <property type="match status" value="1"/>
</dbReference>
<keyword evidence="2 5" id="KW-0677">Repeat</keyword>
<dbReference type="SMART" id="SM00320">
    <property type="entry name" value="WD40"/>
    <property type="match status" value="3"/>
</dbReference>
<evidence type="ECO:0000256" key="3">
    <source>
        <dbReference type="ARBA" id="ARBA00023054"/>
    </source>
</evidence>
<dbReference type="SMART" id="SM01167">
    <property type="entry name" value="DUF1900"/>
    <property type="match status" value="1"/>
</dbReference>
<accession>A0AAN9Y4Q3</accession>
<reference evidence="8 9" key="1">
    <citation type="submission" date="2024-03" db="EMBL/GenBank/DDBJ databases">
        <title>Adaptation during the transition from Ophiocordyceps entomopathogen to insect associate is accompanied by gene loss and intensified selection.</title>
        <authorList>
            <person name="Ward C.M."/>
            <person name="Onetto C.A."/>
            <person name="Borneman A.R."/>
        </authorList>
    </citation>
    <scope>NUCLEOTIDE SEQUENCE [LARGE SCALE GENOMIC DNA]</scope>
    <source>
        <strain evidence="8">AWRI1</strain>
        <tissue evidence="8">Single Adult Female</tissue>
    </source>
</reference>
<dbReference type="InterPro" id="IPR001680">
    <property type="entry name" value="WD40_rpt"/>
</dbReference>
<dbReference type="Pfam" id="PF08953">
    <property type="entry name" value="DUF1899"/>
    <property type="match status" value="1"/>
</dbReference>
<sequence>MSFRVVRSSKFRHVYGTALKREHCYDNIRVSQSSWDSTFCAVNPKFLAVIVESAGGGAFIVLPLNKTGRIAADHALVGGHKGPVLDIAWCPHNDNVIASGSEDCVVKVWHIPDGGISRTLTEPVVDLLFHQRRVGLVLWHPSAQNVLLTAGSDNQVAIWNVGTGEILIQIDCHPDIIYSACWNWDGSKLVTTCKDKNIRIINPRTGEVEEKAIGHEGSKASRAIFLRCGLIFTTGFSRVSERQYSLRAPEHLDEPIVCNELDTSNGVMFPLYDPDTNLVYLCGKGDSVIRYFEITSEAPFVHYINTFQTPDPQRGIGMMPKRGCDVNSCEITRFFRLNNSGFCSVISMTVPRKSELFQEDLYPDTVGDTPAVSAEDWFAGQDAEPILVSLKAGFVPPSSKSYEVKVAKRSNLLDKPSARSASSNATAPKGGAAASSVVTTSNVSASLSDDVAKEFREEIRKLKTMIVKHENRIRALEARLTEVGENTTENEKSHKEKVENHSSGDSSNNNVCPDKNANSSGDREELAPDEV</sequence>
<evidence type="ECO:0000256" key="4">
    <source>
        <dbReference type="PROSITE-ProRule" id="PRU00221"/>
    </source>
</evidence>
<keyword evidence="1 4" id="KW-0853">WD repeat</keyword>
<comment type="similarity">
    <text evidence="5">Belongs to the WD repeat coronin family.</text>
</comment>
<keyword evidence="3" id="KW-0175">Coiled coil</keyword>
<evidence type="ECO:0000313" key="9">
    <source>
        <dbReference type="Proteomes" id="UP001367676"/>
    </source>
</evidence>
<feature type="compositionally biased region" description="Basic and acidic residues" evidence="6">
    <location>
        <begin position="521"/>
        <end position="531"/>
    </location>
</feature>
<dbReference type="Gene3D" id="2.130.10.10">
    <property type="entry name" value="YVTN repeat-like/Quinoprotein amine dehydrogenase"/>
    <property type="match status" value="1"/>
</dbReference>
<name>A0AAN9Y4Q3_9HEMI</name>
<evidence type="ECO:0000259" key="7">
    <source>
        <dbReference type="SMART" id="SM01166"/>
    </source>
</evidence>
<dbReference type="PROSITE" id="PS50294">
    <property type="entry name" value="WD_REPEATS_REGION"/>
    <property type="match status" value="2"/>
</dbReference>
<evidence type="ECO:0000256" key="5">
    <source>
        <dbReference type="RuleBase" id="RU280818"/>
    </source>
</evidence>
<evidence type="ECO:0000256" key="2">
    <source>
        <dbReference type="ARBA" id="ARBA00022737"/>
    </source>
</evidence>
<feature type="compositionally biased region" description="Low complexity" evidence="6">
    <location>
        <begin position="432"/>
        <end position="448"/>
    </location>
</feature>
<dbReference type="GO" id="GO:0007015">
    <property type="term" value="P:actin filament organization"/>
    <property type="evidence" value="ECO:0007669"/>
    <property type="project" value="TreeGrafter"/>
</dbReference>
<evidence type="ECO:0000313" key="8">
    <source>
        <dbReference type="EMBL" id="KAK7595138.1"/>
    </source>
</evidence>
<dbReference type="EMBL" id="JBBCAQ010000019">
    <property type="protein sequence ID" value="KAK7595138.1"/>
    <property type="molecule type" value="Genomic_DNA"/>
</dbReference>
<dbReference type="Pfam" id="PF00400">
    <property type="entry name" value="WD40"/>
    <property type="match status" value="2"/>
</dbReference>
<dbReference type="InterPro" id="IPR015048">
    <property type="entry name" value="DUF1899"/>
</dbReference>
<dbReference type="Pfam" id="PF16300">
    <property type="entry name" value="WD40_4"/>
    <property type="match status" value="1"/>
</dbReference>
<keyword evidence="9" id="KW-1185">Reference proteome</keyword>
<dbReference type="Proteomes" id="UP001367676">
    <property type="component" value="Unassembled WGS sequence"/>
</dbReference>
<feature type="compositionally biased region" description="Polar residues" evidence="6">
    <location>
        <begin position="503"/>
        <end position="520"/>
    </location>
</feature>
<dbReference type="AlphaFoldDB" id="A0AAN9Y4Q3"/>
<dbReference type="PROSITE" id="PS00678">
    <property type="entry name" value="WD_REPEATS_1"/>
    <property type="match status" value="1"/>
</dbReference>
<dbReference type="PANTHER" id="PTHR10856:SF0">
    <property type="entry name" value="CORONIN"/>
    <property type="match status" value="1"/>
</dbReference>
<feature type="region of interest" description="Disordered" evidence="6">
    <location>
        <begin position="482"/>
        <end position="531"/>
    </location>
</feature>
<protein>
    <recommendedName>
        <fullName evidence="5">Coronin</fullName>
    </recommendedName>
</protein>
<dbReference type="FunFam" id="2.130.10.10:FF:000003">
    <property type="entry name" value="Coronin"/>
    <property type="match status" value="1"/>
</dbReference>
<dbReference type="InterPro" id="IPR015943">
    <property type="entry name" value="WD40/YVTN_repeat-like_dom_sf"/>
</dbReference>
<dbReference type="InterPro" id="IPR015505">
    <property type="entry name" value="Coronin"/>
</dbReference>
<feature type="domain" description="DUF1899" evidence="7">
    <location>
        <begin position="4"/>
        <end position="68"/>
    </location>
</feature>
<dbReference type="InterPro" id="IPR019775">
    <property type="entry name" value="WD40_repeat_CS"/>
</dbReference>
<dbReference type="PANTHER" id="PTHR10856">
    <property type="entry name" value="CORONIN"/>
    <property type="match status" value="1"/>
</dbReference>
<feature type="compositionally biased region" description="Basic and acidic residues" evidence="6">
    <location>
        <begin position="489"/>
        <end position="502"/>
    </location>
</feature>
<dbReference type="GO" id="GO:0051015">
    <property type="term" value="F:actin filament binding"/>
    <property type="evidence" value="ECO:0007669"/>
    <property type="project" value="TreeGrafter"/>
</dbReference>
<evidence type="ECO:0000256" key="6">
    <source>
        <dbReference type="SAM" id="MobiDB-lite"/>
    </source>
</evidence>
<feature type="region of interest" description="Disordered" evidence="6">
    <location>
        <begin position="415"/>
        <end position="449"/>
    </location>
</feature>
<dbReference type="SMART" id="SM01166">
    <property type="entry name" value="DUF1899"/>
    <property type="match status" value="1"/>
</dbReference>
<dbReference type="PROSITE" id="PS50082">
    <property type="entry name" value="WD_REPEATS_2"/>
    <property type="match status" value="2"/>
</dbReference>
<evidence type="ECO:0000256" key="1">
    <source>
        <dbReference type="ARBA" id="ARBA00022574"/>
    </source>
</evidence>
<comment type="caution">
    <text evidence="8">The sequence shown here is derived from an EMBL/GenBank/DDBJ whole genome shotgun (WGS) entry which is preliminary data.</text>
</comment>
<feature type="repeat" description="WD" evidence="4">
    <location>
        <begin position="77"/>
        <end position="119"/>
    </location>
</feature>